<dbReference type="RefSeq" id="WP_171779647.1">
    <property type="nucleotide sequence ID" value="NZ_JABAGV010000015.1"/>
</dbReference>
<dbReference type="Proteomes" id="UP001194098">
    <property type="component" value="Unassembled WGS sequence"/>
</dbReference>
<organism evidence="1 2">
    <name type="scientific">Clostridium beijerinckii</name>
    <name type="common">Clostridium MP</name>
    <dbReference type="NCBI Taxonomy" id="1520"/>
    <lineage>
        <taxon>Bacteria</taxon>
        <taxon>Bacillati</taxon>
        <taxon>Bacillota</taxon>
        <taxon>Clostridia</taxon>
        <taxon>Eubacteriales</taxon>
        <taxon>Clostridiaceae</taxon>
        <taxon>Clostridium</taxon>
    </lineage>
</organism>
<sequence>MKKWTDRNFGSIVVEVTDGRITDMGAIGSVGEMSTSIAFLIKGVSESSEIDQKEIIECISYLLDKLK</sequence>
<protein>
    <submittedName>
        <fullName evidence="1">Uncharacterized protein</fullName>
    </submittedName>
</protein>
<evidence type="ECO:0000313" key="1">
    <source>
        <dbReference type="EMBL" id="MBC2474642.1"/>
    </source>
</evidence>
<comment type="caution">
    <text evidence="1">The sequence shown here is derived from an EMBL/GenBank/DDBJ whole genome shotgun (WGS) entry which is preliminary data.</text>
</comment>
<gene>
    <name evidence="1" type="ORF">HGI39_08000</name>
</gene>
<name>A0AAW3W6X7_CLOBE</name>
<reference evidence="1" key="2">
    <citation type="journal article" date="2022" name="Nat. Biotechnol.">
        <title>Carbon-negative production of acetone and isopropanol by gas fermentation at industrial pilot scale.</title>
        <authorList>
            <person name="Liew F.E."/>
            <person name="Nogle R."/>
            <person name="Abdalla T."/>
            <person name="Rasor B.J."/>
            <person name="Canter C."/>
            <person name="Jensen R.O."/>
            <person name="Wang L."/>
            <person name="Strutz J."/>
            <person name="Chirania P."/>
            <person name="De Tissera S."/>
            <person name="Mueller A.P."/>
            <person name="Ruan Z."/>
            <person name="Gao A."/>
            <person name="Tran L."/>
            <person name="Engle N.L."/>
            <person name="Bromley J.C."/>
            <person name="Daniell J."/>
            <person name="Conrado R."/>
            <person name="Tschaplinski T.J."/>
            <person name="Giannone R.J."/>
            <person name="Hettich R.L."/>
            <person name="Karim A.S."/>
            <person name="Simpson S.D."/>
            <person name="Brown S.D."/>
            <person name="Leang C."/>
            <person name="Jewett M.C."/>
            <person name="Kopke M."/>
        </authorList>
    </citation>
    <scope>NUCLEOTIDE SEQUENCE</scope>
    <source>
        <strain evidence="1">DJ015</strain>
    </source>
</reference>
<accession>A0AAW3W6X7</accession>
<dbReference type="AlphaFoldDB" id="A0AAW3W6X7"/>
<evidence type="ECO:0000313" key="2">
    <source>
        <dbReference type="Proteomes" id="UP001194098"/>
    </source>
</evidence>
<proteinExistence type="predicted"/>
<reference evidence="1" key="1">
    <citation type="submission" date="2020-04" db="EMBL/GenBank/DDBJ databases">
        <authorList>
            <person name="Brown S."/>
        </authorList>
    </citation>
    <scope>NUCLEOTIDE SEQUENCE</scope>
    <source>
        <strain evidence="1">DJ015</strain>
    </source>
</reference>
<dbReference type="EMBL" id="JABAGV010000015">
    <property type="protein sequence ID" value="MBC2474642.1"/>
    <property type="molecule type" value="Genomic_DNA"/>
</dbReference>